<sequence length="185" mass="20284">MEKNNRKIVTTRKSGATLQLIVGALLTLVFGVTALTASFDNVEDGAGLVLTFYILTALSIKMIISSRQKKELNNKVESYVARLVKEPYGSIDKLAASMGTSSDAVKKDLQELIKKKYFGTAYIDEIKNRIVLFPDSDKEDYFVEENKPEQKVAYAAISCKNCGGINKVIAGGVHECDYCGSPIES</sequence>
<protein>
    <submittedName>
        <fullName evidence="2">Uncharacterized protein</fullName>
    </submittedName>
</protein>
<feature type="transmembrane region" description="Helical" evidence="1">
    <location>
        <begin position="20"/>
        <end position="39"/>
    </location>
</feature>
<evidence type="ECO:0000313" key="2">
    <source>
        <dbReference type="EMBL" id="MBN7774339.1"/>
    </source>
</evidence>
<dbReference type="EMBL" id="JAFJZZ010000008">
    <property type="protein sequence ID" value="MBN7774339.1"/>
    <property type="molecule type" value="Genomic_DNA"/>
</dbReference>
<keyword evidence="3" id="KW-1185">Reference proteome</keyword>
<comment type="caution">
    <text evidence="2">The sequence shown here is derived from an EMBL/GenBank/DDBJ whole genome shotgun (WGS) entry which is preliminary data.</text>
</comment>
<dbReference type="Proteomes" id="UP000664545">
    <property type="component" value="Unassembled WGS sequence"/>
</dbReference>
<accession>A0A939DAD8</accession>
<proteinExistence type="predicted"/>
<evidence type="ECO:0000256" key="1">
    <source>
        <dbReference type="SAM" id="Phobius"/>
    </source>
</evidence>
<feature type="transmembrane region" description="Helical" evidence="1">
    <location>
        <begin position="45"/>
        <end position="64"/>
    </location>
</feature>
<name>A0A939DAD8_CLOAM</name>
<gene>
    <name evidence="2" type="ORF">JYB65_13315</name>
</gene>
<keyword evidence="1" id="KW-0472">Membrane</keyword>
<evidence type="ECO:0000313" key="3">
    <source>
        <dbReference type="Proteomes" id="UP000664545"/>
    </source>
</evidence>
<dbReference type="RefSeq" id="WP_206583179.1">
    <property type="nucleotide sequence ID" value="NZ_JAFJZZ010000008.1"/>
</dbReference>
<keyword evidence="1" id="KW-1133">Transmembrane helix</keyword>
<keyword evidence="1" id="KW-0812">Transmembrane</keyword>
<organism evidence="2 3">
    <name type="scientific">Clostridium aminobutyricum</name>
    <dbReference type="NCBI Taxonomy" id="33953"/>
    <lineage>
        <taxon>Bacteria</taxon>
        <taxon>Bacillati</taxon>
        <taxon>Bacillota</taxon>
        <taxon>Clostridia</taxon>
        <taxon>Eubacteriales</taxon>
        <taxon>Clostridiaceae</taxon>
        <taxon>Clostridium</taxon>
    </lineage>
</organism>
<dbReference type="AlphaFoldDB" id="A0A939DAD8"/>
<reference evidence="2" key="1">
    <citation type="submission" date="2021-02" db="EMBL/GenBank/DDBJ databases">
        <title>Abyssanaerobacter marinus gen.nov., sp., nov, anaerobic bacterium isolated from the Onnuri vent field of Indian Ocean and suggestion of Mogibacteriaceae fam. nov., and proposal of reclassification of ambiguous this family's genus member.</title>
        <authorList>
            <person name="Kim Y.J."/>
            <person name="Yang J.-A."/>
        </authorList>
    </citation>
    <scope>NUCLEOTIDE SEQUENCE</scope>
    <source>
        <strain evidence="2">DSM 2634</strain>
    </source>
</reference>